<organism evidence="2 3">
    <name type="scientific">Parabacteroides segnis</name>
    <dbReference type="NCBI Taxonomy" id="2763058"/>
    <lineage>
        <taxon>Bacteria</taxon>
        <taxon>Pseudomonadati</taxon>
        <taxon>Bacteroidota</taxon>
        <taxon>Bacteroidia</taxon>
        <taxon>Bacteroidales</taxon>
        <taxon>Tannerellaceae</taxon>
        <taxon>Parabacteroides</taxon>
    </lineage>
</organism>
<accession>A0ABR7DWM8</accession>
<evidence type="ECO:0000313" key="3">
    <source>
        <dbReference type="Proteomes" id="UP000644010"/>
    </source>
</evidence>
<dbReference type="InterPro" id="IPR056105">
    <property type="entry name" value="DUF7688"/>
</dbReference>
<proteinExistence type="predicted"/>
<name>A0ABR7DWM8_9BACT</name>
<evidence type="ECO:0000259" key="1">
    <source>
        <dbReference type="Pfam" id="PF24737"/>
    </source>
</evidence>
<feature type="domain" description="DUF7688" evidence="1">
    <location>
        <begin position="2"/>
        <end position="72"/>
    </location>
</feature>
<sequence length="74" mass="8299">MTEEIRQKGKTILSSDDGCSIPVIFNNLIGRNMKQDEYKIYLRCVAFKNMGFSAGTIDYYQNGSLLKSGVIPCL</sequence>
<dbReference type="RefSeq" id="WP_042371709.1">
    <property type="nucleotide sequence ID" value="NZ_JACOOI010000002.1"/>
</dbReference>
<comment type="caution">
    <text evidence="2">The sequence shown here is derived from an EMBL/GenBank/DDBJ whole genome shotgun (WGS) entry which is preliminary data.</text>
</comment>
<dbReference type="EMBL" id="JACOOI010000002">
    <property type="protein sequence ID" value="MBC5641891.1"/>
    <property type="molecule type" value="Genomic_DNA"/>
</dbReference>
<keyword evidence="3" id="KW-1185">Reference proteome</keyword>
<evidence type="ECO:0000313" key="2">
    <source>
        <dbReference type="EMBL" id="MBC5641891.1"/>
    </source>
</evidence>
<protein>
    <recommendedName>
        <fullName evidence="1">DUF7688 domain-containing protein</fullName>
    </recommendedName>
</protein>
<dbReference type="Pfam" id="PF24737">
    <property type="entry name" value="DUF7688"/>
    <property type="match status" value="1"/>
</dbReference>
<dbReference type="Proteomes" id="UP000644010">
    <property type="component" value="Unassembled WGS sequence"/>
</dbReference>
<gene>
    <name evidence="2" type="ORF">H8S77_03165</name>
</gene>
<reference evidence="2 3" key="1">
    <citation type="submission" date="2020-08" db="EMBL/GenBank/DDBJ databases">
        <title>Genome public.</title>
        <authorList>
            <person name="Liu C."/>
            <person name="Sun Q."/>
        </authorList>
    </citation>
    <scope>NUCLEOTIDE SEQUENCE [LARGE SCALE GENOMIC DNA]</scope>
    <source>
        <strain evidence="2 3">BX2</strain>
    </source>
</reference>